<evidence type="ECO:0000256" key="2">
    <source>
        <dbReference type="ARBA" id="ARBA00004742"/>
    </source>
</evidence>
<keyword evidence="4 11" id="KW-0312">Gluconeogenesis</keyword>
<dbReference type="InterPro" id="IPR051318">
    <property type="entry name" value="Fe-S_L-Ser"/>
</dbReference>
<evidence type="ECO:0000256" key="1">
    <source>
        <dbReference type="ARBA" id="ARBA00001966"/>
    </source>
</evidence>
<evidence type="ECO:0000256" key="3">
    <source>
        <dbReference type="ARBA" id="ARBA00008636"/>
    </source>
</evidence>
<dbReference type="Pfam" id="PF03313">
    <property type="entry name" value="SDH_alpha"/>
    <property type="match status" value="1"/>
</dbReference>
<reference evidence="13 14" key="1">
    <citation type="submission" date="2016-10" db="EMBL/GenBank/DDBJ databases">
        <authorList>
            <person name="de Groot N.N."/>
        </authorList>
    </citation>
    <scope>NUCLEOTIDE SEQUENCE [LARGE SCALE GENOMIC DNA]</scope>
    <source>
        <strain evidence="13 14">DSM 10317</strain>
    </source>
</reference>
<dbReference type="NCBIfam" id="TIGR00718">
    <property type="entry name" value="sda_alpha"/>
    <property type="match status" value="1"/>
</dbReference>
<dbReference type="GO" id="GO:0046872">
    <property type="term" value="F:metal ion binding"/>
    <property type="evidence" value="ECO:0007669"/>
    <property type="project" value="UniProtKB-KW"/>
</dbReference>
<evidence type="ECO:0000256" key="11">
    <source>
        <dbReference type="RuleBase" id="RU366059"/>
    </source>
</evidence>
<evidence type="ECO:0000256" key="9">
    <source>
        <dbReference type="ARBA" id="ARBA00023239"/>
    </source>
</evidence>
<comment type="cofactor">
    <cofactor evidence="1 11">
        <name>[4Fe-4S] cluster</name>
        <dbReference type="ChEBI" id="CHEBI:49883"/>
    </cofactor>
</comment>
<comment type="catalytic activity">
    <reaction evidence="10 11">
        <text>L-serine = pyruvate + NH4(+)</text>
        <dbReference type="Rhea" id="RHEA:19169"/>
        <dbReference type="ChEBI" id="CHEBI:15361"/>
        <dbReference type="ChEBI" id="CHEBI:28938"/>
        <dbReference type="ChEBI" id="CHEBI:33384"/>
        <dbReference type="EC" id="4.3.1.17"/>
    </reaction>
</comment>
<dbReference type="PANTHER" id="PTHR30182">
    <property type="entry name" value="L-SERINE DEHYDRATASE"/>
    <property type="match status" value="1"/>
</dbReference>
<evidence type="ECO:0000256" key="10">
    <source>
        <dbReference type="ARBA" id="ARBA00049406"/>
    </source>
</evidence>
<evidence type="ECO:0000256" key="7">
    <source>
        <dbReference type="ARBA" id="ARBA00023004"/>
    </source>
</evidence>
<dbReference type="RefSeq" id="WP_028246125.1">
    <property type="nucleotide sequence ID" value="NZ_FMWK01000014.1"/>
</dbReference>
<evidence type="ECO:0000256" key="6">
    <source>
        <dbReference type="ARBA" id="ARBA00022723"/>
    </source>
</evidence>
<dbReference type="InterPro" id="IPR004642">
    <property type="entry name" value="Ser_deHydtase_asu"/>
</dbReference>
<accession>A0A1G5S4P5</accession>
<name>A0A1G5S4P5_PSEXY</name>
<dbReference type="AlphaFoldDB" id="A0A1G5S4P5"/>
<keyword evidence="9 11" id="KW-0456">Lyase</keyword>
<proteinExistence type="inferred from homology"/>
<protein>
    <recommendedName>
        <fullName evidence="11">L-serine dehydratase</fullName>
        <ecNumber evidence="11">4.3.1.17</ecNumber>
    </recommendedName>
</protein>
<dbReference type="EMBL" id="FMWK01000014">
    <property type="protein sequence ID" value="SCZ80499.1"/>
    <property type="molecule type" value="Genomic_DNA"/>
</dbReference>
<keyword evidence="8 11" id="KW-0411">Iron-sulfur</keyword>
<comment type="similarity">
    <text evidence="3 11">Belongs to the iron-sulfur dependent L-serine dehydratase family.</text>
</comment>
<dbReference type="InterPro" id="IPR005130">
    <property type="entry name" value="Ser_deHydtase-like_asu"/>
</dbReference>
<evidence type="ECO:0000256" key="5">
    <source>
        <dbReference type="ARBA" id="ARBA00022485"/>
    </source>
</evidence>
<feature type="domain" description="Serine dehydratase-like alpha subunit" evidence="12">
    <location>
        <begin position="16"/>
        <end position="274"/>
    </location>
</feature>
<dbReference type="EC" id="4.3.1.17" evidence="11"/>
<sequence>MFDSIEDICKIEEESHIPFWKIVQEDDCKERAVSLEESFQAMKAMYTAMKESALNYDSHIRSNSGLVGGEAGLLRKYLDEGQPLVGEFTGRVMELALRVAEGNACMKRIVAAPTAGSCGVVPAVFIAAQEKLGLSDEKMTEALFVTAGVGAVIAKRASLAGAESGCQAEIGSASAMAAAGLVYLKGGSGRQCANAAALALKNLLGLACDPVAGLVEVPCVKRNVCGAMNAVTSAELTMAGIESRIPADEVFDAMSAIGKSMNPDIKETGTGGVAATPTGLKIANSI</sequence>
<evidence type="ECO:0000256" key="4">
    <source>
        <dbReference type="ARBA" id="ARBA00022432"/>
    </source>
</evidence>
<organism evidence="13 14">
    <name type="scientific">Pseudobutyrivibrio xylanivorans</name>
    <dbReference type="NCBI Taxonomy" id="185007"/>
    <lineage>
        <taxon>Bacteria</taxon>
        <taxon>Bacillati</taxon>
        <taxon>Bacillota</taxon>
        <taxon>Clostridia</taxon>
        <taxon>Lachnospirales</taxon>
        <taxon>Lachnospiraceae</taxon>
        <taxon>Pseudobutyrivibrio</taxon>
    </lineage>
</organism>
<evidence type="ECO:0000256" key="8">
    <source>
        <dbReference type="ARBA" id="ARBA00023014"/>
    </source>
</evidence>
<dbReference type="GO" id="GO:0051539">
    <property type="term" value="F:4 iron, 4 sulfur cluster binding"/>
    <property type="evidence" value="ECO:0007669"/>
    <property type="project" value="UniProtKB-UniRule"/>
</dbReference>
<dbReference type="GO" id="GO:0003941">
    <property type="term" value="F:L-serine ammonia-lyase activity"/>
    <property type="evidence" value="ECO:0007669"/>
    <property type="project" value="UniProtKB-UniRule"/>
</dbReference>
<evidence type="ECO:0000313" key="13">
    <source>
        <dbReference type="EMBL" id="SCZ80499.1"/>
    </source>
</evidence>
<keyword evidence="7 11" id="KW-0408">Iron</keyword>
<dbReference type="PANTHER" id="PTHR30182:SF1">
    <property type="entry name" value="L-SERINE DEHYDRATASE 1"/>
    <property type="match status" value="1"/>
</dbReference>
<dbReference type="Proteomes" id="UP000199428">
    <property type="component" value="Unassembled WGS sequence"/>
</dbReference>
<evidence type="ECO:0000313" key="14">
    <source>
        <dbReference type="Proteomes" id="UP000199428"/>
    </source>
</evidence>
<keyword evidence="6 11" id="KW-0479">Metal-binding</keyword>
<dbReference type="GO" id="GO:0006094">
    <property type="term" value="P:gluconeogenesis"/>
    <property type="evidence" value="ECO:0007669"/>
    <property type="project" value="UniProtKB-KW"/>
</dbReference>
<comment type="pathway">
    <text evidence="2">Carbohydrate biosynthesis; gluconeogenesis.</text>
</comment>
<gene>
    <name evidence="13" type="ORF">SAMN02910350_02324</name>
</gene>
<evidence type="ECO:0000259" key="12">
    <source>
        <dbReference type="Pfam" id="PF03313"/>
    </source>
</evidence>
<keyword evidence="5 11" id="KW-0004">4Fe-4S</keyword>